<gene>
    <name evidence="13" type="ORF">BDP27DRAFT_1226651</name>
</gene>
<dbReference type="GO" id="GO:0042391">
    <property type="term" value="P:regulation of membrane potential"/>
    <property type="evidence" value="ECO:0007669"/>
    <property type="project" value="InterPro"/>
</dbReference>
<protein>
    <submittedName>
        <fullName evidence="13">Cation/H+ exchanger</fullName>
    </submittedName>
</protein>
<evidence type="ECO:0000256" key="6">
    <source>
        <dbReference type="ARBA" id="ARBA00022989"/>
    </source>
</evidence>
<keyword evidence="14" id="KW-1185">Reference proteome</keyword>
<reference evidence="13" key="1">
    <citation type="submission" date="2020-11" db="EMBL/GenBank/DDBJ databases">
        <authorList>
            <consortium name="DOE Joint Genome Institute"/>
            <person name="Ahrendt S."/>
            <person name="Riley R."/>
            <person name="Andreopoulos W."/>
            <person name="Labutti K."/>
            <person name="Pangilinan J."/>
            <person name="Ruiz-Duenas F.J."/>
            <person name="Barrasa J.M."/>
            <person name="Sanchez-Garcia M."/>
            <person name="Camarero S."/>
            <person name="Miyauchi S."/>
            <person name="Serrano A."/>
            <person name="Linde D."/>
            <person name="Babiker R."/>
            <person name="Drula E."/>
            <person name="Ayuso-Fernandez I."/>
            <person name="Pacheco R."/>
            <person name="Padilla G."/>
            <person name="Ferreira P."/>
            <person name="Barriuso J."/>
            <person name="Kellner H."/>
            <person name="Castanera R."/>
            <person name="Alfaro M."/>
            <person name="Ramirez L."/>
            <person name="Pisabarro A.G."/>
            <person name="Kuo A."/>
            <person name="Tritt A."/>
            <person name="Lipzen A."/>
            <person name="He G."/>
            <person name="Yan M."/>
            <person name="Ng V."/>
            <person name="Cullen D."/>
            <person name="Martin F."/>
            <person name="Rosso M.-N."/>
            <person name="Henrissat B."/>
            <person name="Hibbett D."/>
            <person name="Martinez A.T."/>
            <person name="Grigoriev I.V."/>
        </authorList>
    </citation>
    <scope>NUCLEOTIDE SEQUENCE</scope>
    <source>
        <strain evidence="13">AH 40177</strain>
    </source>
</reference>
<keyword evidence="3" id="KW-0813">Transport</keyword>
<organism evidence="13 14">
    <name type="scientific">Rhodocollybia butyracea</name>
    <dbReference type="NCBI Taxonomy" id="206335"/>
    <lineage>
        <taxon>Eukaryota</taxon>
        <taxon>Fungi</taxon>
        <taxon>Dikarya</taxon>
        <taxon>Basidiomycota</taxon>
        <taxon>Agaricomycotina</taxon>
        <taxon>Agaricomycetes</taxon>
        <taxon>Agaricomycetidae</taxon>
        <taxon>Agaricales</taxon>
        <taxon>Marasmiineae</taxon>
        <taxon>Omphalotaceae</taxon>
        <taxon>Rhodocollybia</taxon>
    </lineage>
</organism>
<dbReference type="GO" id="GO:0015385">
    <property type="term" value="F:sodium:proton antiporter activity"/>
    <property type="evidence" value="ECO:0007669"/>
    <property type="project" value="InterPro"/>
</dbReference>
<comment type="subcellular location">
    <subcellularLocation>
        <location evidence="1">Membrane</location>
        <topology evidence="1">Multi-pass membrane protein</topology>
    </subcellularLocation>
</comment>
<feature type="transmembrane region" description="Helical" evidence="11">
    <location>
        <begin position="281"/>
        <end position="299"/>
    </location>
</feature>
<feature type="non-terminal residue" evidence="13">
    <location>
        <position position="1"/>
    </location>
</feature>
<evidence type="ECO:0000256" key="7">
    <source>
        <dbReference type="ARBA" id="ARBA00023053"/>
    </source>
</evidence>
<feature type="domain" description="Cation/H+ exchanger transmembrane" evidence="12">
    <location>
        <begin position="3"/>
        <end position="412"/>
    </location>
</feature>
<dbReference type="GO" id="GO:0120029">
    <property type="term" value="P:proton export across plasma membrane"/>
    <property type="evidence" value="ECO:0007669"/>
    <property type="project" value="InterPro"/>
</dbReference>
<dbReference type="InterPro" id="IPR004712">
    <property type="entry name" value="Na+/H+_antiporter_fungi"/>
</dbReference>
<comment type="caution">
    <text evidence="13">The sequence shown here is derived from an EMBL/GenBank/DDBJ whole genome shotgun (WGS) entry which is preliminary data.</text>
</comment>
<keyword evidence="7" id="KW-0915">Sodium</keyword>
<feature type="transmembrane region" description="Helical" evidence="11">
    <location>
        <begin position="363"/>
        <end position="382"/>
    </location>
</feature>
<dbReference type="EMBL" id="JADNRY010000080">
    <property type="protein sequence ID" value="KAF9066958.1"/>
    <property type="molecule type" value="Genomic_DNA"/>
</dbReference>
<dbReference type="InterPro" id="IPR038770">
    <property type="entry name" value="Na+/solute_symporter_sf"/>
</dbReference>
<evidence type="ECO:0000313" key="13">
    <source>
        <dbReference type="EMBL" id="KAF9066958.1"/>
    </source>
</evidence>
<evidence type="ECO:0000256" key="5">
    <source>
        <dbReference type="ARBA" id="ARBA00022692"/>
    </source>
</evidence>
<keyword evidence="5 11" id="KW-0812">Transmembrane</keyword>
<dbReference type="Pfam" id="PF00999">
    <property type="entry name" value="Na_H_Exchanger"/>
    <property type="match status" value="1"/>
</dbReference>
<dbReference type="GO" id="GO:0030007">
    <property type="term" value="P:intracellular potassium ion homeostasis"/>
    <property type="evidence" value="ECO:0007669"/>
    <property type="project" value="TreeGrafter"/>
</dbReference>
<feature type="transmembrane region" description="Helical" evidence="11">
    <location>
        <begin position="174"/>
        <end position="200"/>
    </location>
</feature>
<dbReference type="Proteomes" id="UP000772434">
    <property type="component" value="Unassembled WGS sequence"/>
</dbReference>
<evidence type="ECO:0000256" key="9">
    <source>
        <dbReference type="ARBA" id="ARBA00023136"/>
    </source>
</evidence>
<evidence type="ECO:0000256" key="2">
    <source>
        <dbReference type="ARBA" id="ARBA00005248"/>
    </source>
</evidence>
<sequence length="510" mass="56760">QIYLNEVVLGTAFGIIIGPHAANILDPRSWSSSLEDQNNITLEVMRIILGVGLFIIGVELPKNYMWKHGRSLLAMVIPTMAFGWLLVGGILKLLFPSLTFVSCLVIAACLTPTDPIICSAIVGGKFAKEHVHIKLRQILSAESAANDGLAYPFLSISIYLTVESSKRVAFGKWFLIGWLYQVILGVVLGAIMGCLFSYFFQFLERGKRHVDRESYVAQYIAMALFTVGLAHTIGSDDLLAAFAAGTALSWDGHFTKRTNDKQIDDKYANGDKQFEEAEKETFVSVIELVLNCAGFIYIGTWLPFQSFNTPDLGIVPWKLVVLCICTLLLRRIPPLMLLSYCVPEIGTWKKALFSGHFGMRSRLIMGVGAVYISTLALTELSTPHDPPQNQEELLALYIQPVVAFLVLGSIIIRSYLRYLITLTWFAHIFLQMVFPFRPTLYGASFSYLFSENSPVRHGPCSLKNQLLTLSLFPLLTLKEPLVNSPPITLRLLIIGTTLPLQRTASEVMIL</sequence>
<evidence type="ECO:0000256" key="10">
    <source>
        <dbReference type="ARBA" id="ARBA00023201"/>
    </source>
</evidence>
<evidence type="ECO:0000256" key="3">
    <source>
        <dbReference type="ARBA" id="ARBA00022448"/>
    </source>
</evidence>
<feature type="transmembrane region" description="Helical" evidence="11">
    <location>
        <begin position="40"/>
        <end position="60"/>
    </location>
</feature>
<evidence type="ECO:0000313" key="14">
    <source>
        <dbReference type="Proteomes" id="UP000772434"/>
    </source>
</evidence>
<keyword evidence="6 11" id="KW-1133">Transmembrane helix</keyword>
<feature type="transmembrane region" description="Helical" evidence="11">
    <location>
        <begin position="72"/>
        <end position="91"/>
    </location>
</feature>
<comment type="similarity">
    <text evidence="2">Belongs to the fungal Na(+)/H(+) exchanger family.</text>
</comment>
<accession>A0A9P5PP81</accession>
<keyword evidence="8" id="KW-0406">Ion transport</keyword>
<dbReference type="PANTHER" id="PTHR31382">
    <property type="entry name" value="NA(+)/H(+) ANTIPORTER"/>
    <property type="match status" value="1"/>
</dbReference>
<dbReference type="AlphaFoldDB" id="A0A9P5PP81"/>
<evidence type="ECO:0000256" key="1">
    <source>
        <dbReference type="ARBA" id="ARBA00004141"/>
    </source>
</evidence>
<dbReference type="Gene3D" id="1.20.1530.20">
    <property type="match status" value="1"/>
</dbReference>
<evidence type="ECO:0000256" key="11">
    <source>
        <dbReference type="SAM" id="Phobius"/>
    </source>
</evidence>
<keyword evidence="9 11" id="KW-0472">Membrane</keyword>
<proteinExistence type="inferred from homology"/>
<dbReference type="GO" id="GO:0036376">
    <property type="term" value="P:sodium ion export across plasma membrane"/>
    <property type="evidence" value="ECO:0007669"/>
    <property type="project" value="InterPro"/>
</dbReference>
<feature type="transmembrane region" description="Helical" evidence="11">
    <location>
        <begin position="419"/>
        <end position="436"/>
    </location>
</feature>
<name>A0A9P5PP81_9AGAR</name>
<dbReference type="OrthoDB" id="2190219at2759"/>
<keyword evidence="4" id="KW-0050">Antiport</keyword>
<evidence type="ECO:0000259" key="12">
    <source>
        <dbReference type="Pfam" id="PF00999"/>
    </source>
</evidence>
<dbReference type="PANTHER" id="PTHR31382:SF4">
    <property type="entry name" value="NA(+)_H(+) ANTIPORTER"/>
    <property type="match status" value="1"/>
</dbReference>
<keyword evidence="10" id="KW-0739">Sodium transport</keyword>
<feature type="transmembrane region" description="Helical" evidence="11">
    <location>
        <begin position="319"/>
        <end position="342"/>
    </location>
</feature>
<evidence type="ECO:0000256" key="8">
    <source>
        <dbReference type="ARBA" id="ARBA00023065"/>
    </source>
</evidence>
<feature type="transmembrane region" description="Helical" evidence="11">
    <location>
        <begin position="394"/>
        <end position="412"/>
    </location>
</feature>
<dbReference type="InterPro" id="IPR006153">
    <property type="entry name" value="Cation/H_exchanger_TM"/>
</dbReference>
<dbReference type="GO" id="GO:0005886">
    <property type="term" value="C:plasma membrane"/>
    <property type="evidence" value="ECO:0007669"/>
    <property type="project" value="InterPro"/>
</dbReference>
<evidence type="ECO:0000256" key="4">
    <source>
        <dbReference type="ARBA" id="ARBA00022449"/>
    </source>
</evidence>